<evidence type="ECO:0000256" key="1">
    <source>
        <dbReference type="SAM" id="SignalP"/>
    </source>
</evidence>
<dbReference type="Proteomes" id="UP000288086">
    <property type="component" value="Unassembled WGS sequence"/>
</dbReference>
<evidence type="ECO:0000313" key="3">
    <source>
        <dbReference type="Proteomes" id="UP000288086"/>
    </source>
</evidence>
<evidence type="ECO:0000313" key="2">
    <source>
        <dbReference type="EMBL" id="RWX48660.1"/>
    </source>
</evidence>
<dbReference type="AlphaFoldDB" id="A0A444J6K1"/>
<dbReference type="EMBL" id="MTKP01000123">
    <property type="protein sequence ID" value="RWX48660.1"/>
    <property type="molecule type" value="Genomic_DNA"/>
</dbReference>
<gene>
    <name evidence="2" type="ORF">VT98_11233</name>
</gene>
<protein>
    <submittedName>
        <fullName evidence="2">Uncharacterized protein</fullName>
    </submittedName>
</protein>
<feature type="signal peptide" evidence="1">
    <location>
        <begin position="1"/>
        <end position="26"/>
    </location>
</feature>
<name>A0A444J6K1_9BACT</name>
<sequence>MMIRCACPTLFIIFSILLGCAGTSEAQVILSDSIRDILSTAQIDELKANESVKLLKRPREMRNGIQRPLEFFARYSIRYQGRPPS</sequence>
<accession>A0A444J6K1</accession>
<proteinExistence type="predicted"/>
<keyword evidence="3" id="KW-1185">Reference proteome</keyword>
<comment type="caution">
    <text evidence="2">The sequence shown here is derived from an EMBL/GenBank/DDBJ whole genome shotgun (WGS) entry which is preliminary data.</text>
</comment>
<organism evidence="2 3">
    <name type="scientific">Candidatus Electrothrix communis</name>
    <dbReference type="NCBI Taxonomy" id="1859133"/>
    <lineage>
        <taxon>Bacteria</taxon>
        <taxon>Pseudomonadati</taxon>
        <taxon>Thermodesulfobacteriota</taxon>
        <taxon>Desulfobulbia</taxon>
        <taxon>Desulfobulbales</taxon>
        <taxon>Desulfobulbaceae</taxon>
        <taxon>Candidatus Electrothrix</taxon>
    </lineage>
</organism>
<dbReference type="PROSITE" id="PS51257">
    <property type="entry name" value="PROKAR_LIPOPROTEIN"/>
    <property type="match status" value="1"/>
</dbReference>
<feature type="chain" id="PRO_5019503741" evidence="1">
    <location>
        <begin position="27"/>
        <end position="85"/>
    </location>
</feature>
<keyword evidence="1" id="KW-0732">Signal</keyword>
<reference evidence="2 3" key="1">
    <citation type="submission" date="2017-01" db="EMBL/GenBank/DDBJ databases">
        <title>The cable genome- insights into the physiology and evolution of filamentous bacteria capable of sulfide oxidation via long distance electron transfer.</title>
        <authorList>
            <person name="Schreiber L."/>
            <person name="Bjerg J.T."/>
            <person name="Boggild A."/>
            <person name="Van De Vossenberg J."/>
            <person name="Meysman F."/>
            <person name="Nielsen L.P."/>
            <person name="Schramm A."/>
            <person name="Kjeldsen K.U."/>
        </authorList>
    </citation>
    <scope>NUCLEOTIDE SEQUENCE [LARGE SCALE GENOMIC DNA]</scope>
    <source>
        <strain evidence="2">A1</strain>
    </source>
</reference>